<sequence>MTASQFSWAMPALSTGWTTSHRVKVALIWCKDMYQSHFDRFGYDARDLDVMVCCSEIIDLIESAIDEVSEALSGEQLESGYQGITAWMVSMRDALESRRSRAVSGGTLMFQTPLSEAIVRGRLEVVYKTILINLVKLATLRNAQVKRIPQLANDFAGAAFHAFNDQAFEAMETLKSDCCRAYAQAVENMKDQSVDEMCTTAHNFQTAAQIEWAAFIAKLFRHDVDLITKTFFAESS</sequence>
<dbReference type="AlphaFoldDB" id="A0A9P4MIC9"/>
<evidence type="ECO:0000313" key="2">
    <source>
        <dbReference type="Proteomes" id="UP000799439"/>
    </source>
</evidence>
<evidence type="ECO:0000313" key="1">
    <source>
        <dbReference type="EMBL" id="KAF2150884.1"/>
    </source>
</evidence>
<comment type="caution">
    <text evidence="1">The sequence shown here is derived from an EMBL/GenBank/DDBJ whole genome shotgun (WGS) entry which is preliminary data.</text>
</comment>
<keyword evidence="2" id="KW-1185">Reference proteome</keyword>
<name>A0A9P4MIC9_9PEZI</name>
<organism evidence="1 2">
    <name type="scientific">Myriangium duriaei CBS 260.36</name>
    <dbReference type="NCBI Taxonomy" id="1168546"/>
    <lineage>
        <taxon>Eukaryota</taxon>
        <taxon>Fungi</taxon>
        <taxon>Dikarya</taxon>
        <taxon>Ascomycota</taxon>
        <taxon>Pezizomycotina</taxon>
        <taxon>Dothideomycetes</taxon>
        <taxon>Dothideomycetidae</taxon>
        <taxon>Myriangiales</taxon>
        <taxon>Myriangiaceae</taxon>
        <taxon>Myriangium</taxon>
    </lineage>
</organism>
<proteinExistence type="predicted"/>
<protein>
    <submittedName>
        <fullName evidence="1">Uncharacterized protein</fullName>
    </submittedName>
</protein>
<gene>
    <name evidence="1" type="ORF">K461DRAFT_296116</name>
</gene>
<dbReference type="Proteomes" id="UP000799439">
    <property type="component" value="Unassembled WGS sequence"/>
</dbReference>
<dbReference type="EMBL" id="ML996089">
    <property type="protein sequence ID" value="KAF2150884.1"/>
    <property type="molecule type" value="Genomic_DNA"/>
</dbReference>
<reference evidence="1" key="1">
    <citation type="journal article" date="2020" name="Stud. Mycol.">
        <title>101 Dothideomycetes genomes: a test case for predicting lifestyles and emergence of pathogens.</title>
        <authorList>
            <person name="Haridas S."/>
            <person name="Albert R."/>
            <person name="Binder M."/>
            <person name="Bloem J."/>
            <person name="Labutti K."/>
            <person name="Salamov A."/>
            <person name="Andreopoulos B."/>
            <person name="Baker S."/>
            <person name="Barry K."/>
            <person name="Bills G."/>
            <person name="Bluhm B."/>
            <person name="Cannon C."/>
            <person name="Castanera R."/>
            <person name="Culley D."/>
            <person name="Daum C."/>
            <person name="Ezra D."/>
            <person name="Gonzalez J."/>
            <person name="Henrissat B."/>
            <person name="Kuo A."/>
            <person name="Liang C."/>
            <person name="Lipzen A."/>
            <person name="Lutzoni F."/>
            <person name="Magnuson J."/>
            <person name="Mondo S."/>
            <person name="Nolan M."/>
            <person name="Ohm R."/>
            <person name="Pangilinan J."/>
            <person name="Park H.-J."/>
            <person name="Ramirez L."/>
            <person name="Alfaro M."/>
            <person name="Sun H."/>
            <person name="Tritt A."/>
            <person name="Yoshinaga Y."/>
            <person name="Zwiers L.-H."/>
            <person name="Turgeon B."/>
            <person name="Goodwin S."/>
            <person name="Spatafora J."/>
            <person name="Crous P."/>
            <person name="Grigoriev I."/>
        </authorList>
    </citation>
    <scope>NUCLEOTIDE SEQUENCE</scope>
    <source>
        <strain evidence="1">CBS 260.36</strain>
    </source>
</reference>
<accession>A0A9P4MIC9</accession>